<dbReference type="EMBL" id="JAGMWT010000035">
    <property type="protein sequence ID" value="KAH7108842.1"/>
    <property type="molecule type" value="Genomic_DNA"/>
</dbReference>
<comment type="caution">
    <text evidence="1">The sequence shown here is derived from an EMBL/GenBank/DDBJ whole genome shotgun (WGS) entry which is preliminary data.</text>
</comment>
<reference evidence="1" key="1">
    <citation type="journal article" date="2021" name="Nat. Commun.">
        <title>Genetic determinants of endophytism in the Arabidopsis root mycobiome.</title>
        <authorList>
            <person name="Mesny F."/>
            <person name="Miyauchi S."/>
            <person name="Thiergart T."/>
            <person name="Pickel B."/>
            <person name="Atanasova L."/>
            <person name="Karlsson M."/>
            <person name="Huettel B."/>
            <person name="Barry K.W."/>
            <person name="Haridas S."/>
            <person name="Chen C."/>
            <person name="Bauer D."/>
            <person name="Andreopoulos W."/>
            <person name="Pangilinan J."/>
            <person name="LaButti K."/>
            <person name="Riley R."/>
            <person name="Lipzen A."/>
            <person name="Clum A."/>
            <person name="Drula E."/>
            <person name="Henrissat B."/>
            <person name="Kohler A."/>
            <person name="Grigoriev I.V."/>
            <person name="Martin F.M."/>
            <person name="Hacquard S."/>
        </authorList>
    </citation>
    <scope>NUCLEOTIDE SEQUENCE</scope>
    <source>
        <strain evidence="1">MPI-CAGE-CH-0243</strain>
    </source>
</reference>
<dbReference type="AlphaFoldDB" id="A0A9P9I6H4"/>
<evidence type="ECO:0000313" key="1">
    <source>
        <dbReference type="EMBL" id="KAH7108842.1"/>
    </source>
</evidence>
<sequence>MSSSVVGTFTRNSANRVTATFVIDQIMRSFTATISPAIQPFTSNQAKLTYDDLEKLTGTRNYSGRVGINDFSLTLDNGVTIVGELNPPGIQPASTVDGTGNWEES</sequence>
<dbReference type="OrthoDB" id="2984728at2759"/>
<organism evidence="1 2">
    <name type="scientific">Dendryphion nanum</name>
    <dbReference type="NCBI Taxonomy" id="256645"/>
    <lineage>
        <taxon>Eukaryota</taxon>
        <taxon>Fungi</taxon>
        <taxon>Dikarya</taxon>
        <taxon>Ascomycota</taxon>
        <taxon>Pezizomycotina</taxon>
        <taxon>Dothideomycetes</taxon>
        <taxon>Pleosporomycetidae</taxon>
        <taxon>Pleosporales</taxon>
        <taxon>Torulaceae</taxon>
        <taxon>Dendryphion</taxon>
    </lineage>
</organism>
<dbReference type="Proteomes" id="UP000700596">
    <property type="component" value="Unassembled WGS sequence"/>
</dbReference>
<keyword evidence="2" id="KW-1185">Reference proteome</keyword>
<accession>A0A9P9I6H4</accession>
<name>A0A9P9I6H4_9PLEO</name>
<protein>
    <submittedName>
        <fullName evidence="1">Uncharacterized protein</fullName>
    </submittedName>
</protein>
<gene>
    <name evidence="1" type="ORF">B0J11DRAFT_602027</name>
</gene>
<evidence type="ECO:0000313" key="2">
    <source>
        <dbReference type="Proteomes" id="UP000700596"/>
    </source>
</evidence>
<proteinExistence type="predicted"/>